<feature type="region of interest" description="Disordered" evidence="3">
    <location>
        <begin position="1"/>
        <end position="30"/>
    </location>
</feature>
<dbReference type="Pfam" id="PF24681">
    <property type="entry name" value="Kelch_KLHDC2_KLHL20_DRC7"/>
    <property type="match status" value="2"/>
</dbReference>
<accession>A0A1R2APS0</accession>
<keyword evidence="2" id="KW-0677">Repeat</keyword>
<organism evidence="4 5">
    <name type="scientific">Stentor coeruleus</name>
    <dbReference type="NCBI Taxonomy" id="5963"/>
    <lineage>
        <taxon>Eukaryota</taxon>
        <taxon>Sar</taxon>
        <taxon>Alveolata</taxon>
        <taxon>Ciliophora</taxon>
        <taxon>Postciliodesmatophora</taxon>
        <taxon>Heterotrichea</taxon>
        <taxon>Heterotrichida</taxon>
        <taxon>Stentoridae</taxon>
        <taxon>Stentor</taxon>
    </lineage>
</organism>
<gene>
    <name evidence="4" type="ORF">SteCoe_36604</name>
</gene>
<dbReference type="PANTHER" id="PTHR46093:SF3">
    <property type="entry name" value="ACYL-COA-BINDING DOMAIN-CONTAINING PROTEIN 4"/>
    <property type="match status" value="1"/>
</dbReference>
<evidence type="ECO:0000313" key="4">
    <source>
        <dbReference type="EMBL" id="OMJ66514.1"/>
    </source>
</evidence>
<keyword evidence="1" id="KW-0880">Kelch repeat</keyword>
<dbReference type="AlphaFoldDB" id="A0A1R2APS0"/>
<comment type="caution">
    <text evidence="4">The sequence shown here is derived from an EMBL/GenBank/DDBJ whole genome shotgun (WGS) entry which is preliminary data.</text>
</comment>
<evidence type="ECO:0000313" key="5">
    <source>
        <dbReference type="Proteomes" id="UP000187209"/>
    </source>
</evidence>
<evidence type="ECO:0000256" key="2">
    <source>
        <dbReference type="ARBA" id="ARBA00022737"/>
    </source>
</evidence>
<dbReference type="EMBL" id="MPUH01001698">
    <property type="protein sequence ID" value="OMJ66514.1"/>
    <property type="molecule type" value="Genomic_DNA"/>
</dbReference>
<protein>
    <submittedName>
        <fullName evidence="4">Uncharacterized protein</fullName>
    </submittedName>
</protein>
<reference evidence="4 5" key="1">
    <citation type="submission" date="2016-11" db="EMBL/GenBank/DDBJ databases">
        <title>The macronuclear genome of Stentor coeruleus: a giant cell with tiny introns.</title>
        <authorList>
            <person name="Slabodnick M."/>
            <person name="Ruby J.G."/>
            <person name="Reiff S.B."/>
            <person name="Swart E.C."/>
            <person name="Gosai S."/>
            <person name="Prabakaran S."/>
            <person name="Witkowska E."/>
            <person name="Larue G.E."/>
            <person name="Fisher S."/>
            <person name="Freeman R.M."/>
            <person name="Gunawardena J."/>
            <person name="Chu W."/>
            <person name="Stover N.A."/>
            <person name="Gregory B.D."/>
            <person name="Nowacki M."/>
            <person name="Derisi J."/>
            <person name="Roy S.W."/>
            <person name="Marshall W.F."/>
            <person name="Sood P."/>
        </authorList>
    </citation>
    <scope>NUCLEOTIDE SEQUENCE [LARGE SCALE GENOMIC DNA]</scope>
    <source>
        <strain evidence="4">WM001</strain>
    </source>
</reference>
<dbReference type="SUPFAM" id="SSF50965">
    <property type="entry name" value="Galactose oxidase, central domain"/>
    <property type="match status" value="1"/>
</dbReference>
<sequence>MEPEKYSTLSNPEVLTGLKSKESEKSSASFNLPKSASKVRNWQWAYPTIEGVPPSPRGGHTATLVGASLIIFGGHYYAGKNDGFVYLNDTIVLDVNDNRWYRPKLNGIPPTPRYGHTAVLAGSRIVVFGGRGENSQHFRDLHALDPITMTWYQGPEGGNAPMGRLNQTASLIGTKMYIFGGWNKDVFFNDLHVLDLAAMAWTQPETSGPAPLPRMGHVAVVVGNNILIQGGFFYDKSKPSDNRMGSRLKESYLNDLRVLDTETFVWSRLRVSGVPPRHCYGHTMDISGSDILVFGGYGVFQKQQGDVTDYFIVLDTDSMAWNRKKCTGNAPQPRYGHSSTPIGPHLLVFGGWEKMKAMNDVFVIRDLSAIAAKPE</sequence>
<dbReference type="Proteomes" id="UP000187209">
    <property type="component" value="Unassembled WGS sequence"/>
</dbReference>
<dbReference type="InterPro" id="IPR011043">
    <property type="entry name" value="Gal_Oxase/kelch_b-propeller"/>
</dbReference>
<dbReference type="Gene3D" id="2.120.10.80">
    <property type="entry name" value="Kelch-type beta propeller"/>
    <property type="match status" value="2"/>
</dbReference>
<evidence type="ECO:0000256" key="3">
    <source>
        <dbReference type="SAM" id="MobiDB-lite"/>
    </source>
</evidence>
<keyword evidence="5" id="KW-1185">Reference proteome</keyword>
<proteinExistence type="predicted"/>
<dbReference type="PANTHER" id="PTHR46093">
    <property type="entry name" value="ACYL-COA-BINDING DOMAIN-CONTAINING PROTEIN 5"/>
    <property type="match status" value="1"/>
</dbReference>
<name>A0A1R2APS0_9CILI</name>
<dbReference type="OrthoDB" id="10251809at2759"/>
<evidence type="ECO:0000256" key="1">
    <source>
        <dbReference type="ARBA" id="ARBA00022441"/>
    </source>
</evidence>
<dbReference type="InterPro" id="IPR015915">
    <property type="entry name" value="Kelch-typ_b-propeller"/>
</dbReference>